<evidence type="ECO:0000256" key="1">
    <source>
        <dbReference type="SAM" id="Phobius"/>
    </source>
</evidence>
<dbReference type="AlphaFoldDB" id="A0A1G2U923"/>
<reference evidence="2 3" key="1">
    <citation type="journal article" date="2016" name="Nat. Commun.">
        <title>Thousands of microbial genomes shed light on interconnected biogeochemical processes in an aquifer system.</title>
        <authorList>
            <person name="Anantharaman K."/>
            <person name="Brown C.T."/>
            <person name="Hug L.A."/>
            <person name="Sharon I."/>
            <person name="Castelle C.J."/>
            <person name="Probst A.J."/>
            <person name="Thomas B.C."/>
            <person name="Singh A."/>
            <person name="Wilkins M.J."/>
            <person name="Karaoz U."/>
            <person name="Brodie E.L."/>
            <person name="Williams K.H."/>
            <person name="Hubbard S.S."/>
            <person name="Banfield J.F."/>
        </authorList>
    </citation>
    <scope>NUCLEOTIDE SEQUENCE [LARGE SCALE GENOMIC DNA]</scope>
</reference>
<keyword evidence="1" id="KW-0812">Transmembrane</keyword>
<evidence type="ECO:0000313" key="3">
    <source>
        <dbReference type="Proteomes" id="UP000177068"/>
    </source>
</evidence>
<evidence type="ECO:0000313" key="2">
    <source>
        <dbReference type="EMBL" id="OHB05530.1"/>
    </source>
</evidence>
<protein>
    <submittedName>
        <fullName evidence="2">Uncharacterized protein</fullName>
    </submittedName>
</protein>
<proteinExistence type="predicted"/>
<gene>
    <name evidence="2" type="ORF">A3A26_03575</name>
</gene>
<name>A0A1G2U923_9BACT</name>
<organism evidence="2 3">
    <name type="scientific">Candidatus Zambryskibacteria bacterium RIFCSPLOWO2_01_FULL_47_14</name>
    <dbReference type="NCBI Taxonomy" id="1802763"/>
    <lineage>
        <taxon>Bacteria</taxon>
        <taxon>Candidatus Zambryskiibacteriota</taxon>
    </lineage>
</organism>
<dbReference type="EMBL" id="MHWG01000016">
    <property type="protein sequence ID" value="OHB05530.1"/>
    <property type="molecule type" value="Genomic_DNA"/>
</dbReference>
<dbReference type="Proteomes" id="UP000177068">
    <property type="component" value="Unassembled WGS sequence"/>
</dbReference>
<sequence>MPLNDPIEQFDKTVRQAQEEVGKYTQPVLRRYPLLFALLLAFGTAAIFTGFHLWAETTNLFHEKPLLLVLFGVIVLFLTGTLYETLSKPHH</sequence>
<feature type="transmembrane region" description="Helical" evidence="1">
    <location>
        <begin position="66"/>
        <end position="86"/>
    </location>
</feature>
<comment type="caution">
    <text evidence="2">The sequence shown here is derived from an EMBL/GenBank/DDBJ whole genome shotgun (WGS) entry which is preliminary data.</text>
</comment>
<feature type="transmembrane region" description="Helical" evidence="1">
    <location>
        <begin position="32"/>
        <end position="54"/>
    </location>
</feature>
<keyword evidence="1" id="KW-1133">Transmembrane helix</keyword>
<keyword evidence="1" id="KW-0472">Membrane</keyword>
<accession>A0A1G2U923</accession>